<name>A0A094YNA6_9PROT</name>
<proteinExistence type="predicted"/>
<dbReference type="EMBL" id="JOKM01000072">
    <property type="protein sequence ID" value="KGB22822.1"/>
    <property type="molecule type" value="Genomic_DNA"/>
</dbReference>
<evidence type="ECO:0000313" key="2">
    <source>
        <dbReference type="Proteomes" id="UP000029448"/>
    </source>
</evidence>
<organism evidence="1 2">
    <name type="scientific">Acetobacter tropicalis</name>
    <dbReference type="NCBI Taxonomy" id="104102"/>
    <lineage>
        <taxon>Bacteria</taxon>
        <taxon>Pseudomonadati</taxon>
        <taxon>Pseudomonadota</taxon>
        <taxon>Alphaproteobacteria</taxon>
        <taxon>Acetobacterales</taxon>
        <taxon>Acetobacteraceae</taxon>
        <taxon>Acetobacter</taxon>
    </lineage>
</organism>
<dbReference type="Proteomes" id="UP000029448">
    <property type="component" value="Unassembled WGS sequence"/>
</dbReference>
<comment type="caution">
    <text evidence="1">The sequence shown here is derived from an EMBL/GenBank/DDBJ whole genome shotgun (WGS) entry which is preliminary data.</text>
</comment>
<gene>
    <name evidence="1" type="ORF">AtDm6_2057</name>
</gene>
<protein>
    <submittedName>
        <fullName evidence="1">Uncharacterized protein</fullName>
    </submittedName>
</protein>
<reference evidence="1 2" key="1">
    <citation type="submission" date="2014-06" db="EMBL/GenBank/DDBJ databases">
        <title>Functional and comparative genomic analyses of the Drosophila gut microbiota identify candidate symbiosis factors.</title>
        <authorList>
            <person name="Newell P.D."/>
            <person name="Chaston J.M."/>
            <person name="Douglas A.E."/>
        </authorList>
    </citation>
    <scope>NUCLEOTIDE SEQUENCE [LARGE SCALE GENOMIC DNA]</scope>
    <source>
        <strain evidence="1 2">DmCS_006</strain>
    </source>
</reference>
<dbReference type="STRING" id="104102.AtDm6_2057"/>
<sequence length="72" mass="8273">MDRQFFAIELTKFPSQPPMSNLLMNFVRFKKLSAAHTVLSSQTRPLRYAQQMPETARLPPVGSFSVEQIGRF</sequence>
<dbReference type="PATRIC" id="fig|104102.7.peg.2034"/>
<accession>A0A094YNA6</accession>
<keyword evidence="2" id="KW-1185">Reference proteome</keyword>
<evidence type="ECO:0000313" key="1">
    <source>
        <dbReference type="EMBL" id="KGB22822.1"/>
    </source>
</evidence>
<dbReference type="AlphaFoldDB" id="A0A094YNA6"/>